<comment type="caution">
    <text evidence="4">The sequence shown here is derived from an EMBL/GenBank/DDBJ whole genome shotgun (WGS) entry which is preliminary data.</text>
</comment>
<accession>A0AA39G311</accession>
<dbReference type="SMART" id="SM00186">
    <property type="entry name" value="FBG"/>
    <property type="match status" value="1"/>
</dbReference>
<reference evidence="4" key="2">
    <citation type="submission" date="2023-03" db="EMBL/GenBank/DDBJ databases">
        <authorList>
            <person name="Inwood S.N."/>
            <person name="Skelly J.G."/>
            <person name="Guhlin J."/>
            <person name="Harrop T.W.R."/>
            <person name="Goldson S.G."/>
            <person name="Dearden P.K."/>
        </authorList>
    </citation>
    <scope>NUCLEOTIDE SEQUENCE</scope>
    <source>
        <strain evidence="4">Lincoln</strain>
        <tissue evidence="4">Whole body</tissue>
    </source>
</reference>
<dbReference type="EMBL" id="JAQQBR010000002">
    <property type="protein sequence ID" value="KAK0180599.1"/>
    <property type="molecule type" value="Genomic_DNA"/>
</dbReference>
<feature type="domain" description="Fibrinogen C-terminal" evidence="3">
    <location>
        <begin position="433"/>
        <end position="631"/>
    </location>
</feature>
<gene>
    <name evidence="4" type="ORF">PV327_002965</name>
</gene>
<dbReference type="PANTHER" id="PTHR19143:SF444">
    <property type="entry name" value="PROTEIN SCABROUS"/>
    <property type="match status" value="1"/>
</dbReference>
<dbReference type="InterPro" id="IPR036056">
    <property type="entry name" value="Fibrinogen-like_C"/>
</dbReference>
<keyword evidence="1" id="KW-0175">Coiled coil</keyword>
<dbReference type="PROSITE" id="PS51406">
    <property type="entry name" value="FIBRINOGEN_C_2"/>
    <property type="match status" value="1"/>
</dbReference>
<protein>
    <recommendedName>
        <fullName evidence="3">Fibrinogen C-terminal domain-containing protein</fullName>
    </recommendedName>
</protein>
<dbReference type="Pfam" id="PF00147">
    <property type="entry name" value="Fibrinogen_C"/>
    <property type="match status" value="1"/>
</dbReference>
<dbReference type="SUPFAM" id="SSF56496">
    <property type="entry name" value="Fibrinogen C-terminal domain-like"/>
    <property type="match status" value="1"/>
</dbReference>
<reference evidence="4" key="1">
    <citation type="journal article" date="2023" name="bioRxiv">
        <title>Scaffold-level genome assemblies of two parasitoid biocontrol wasps reveal the parthenogenesis mechanism and an associated novel virus.</title>
        <authorList>
            <person name="Inwood S."/>
            <person name="Skelly J."/>
            <person name="Guhlin J."/>
            <person name="Harrop T."/>
            <person name="Goldson S."/>
            <person name="Dearden P."/>
        </authorList>
    </citation>
    <scope>NUCLEOTIDE SEQUENCE</scope>
    <source>
        <strain evidence="4">Lincoln</strain>
        <tissue evidence="4">Whole body</tissue>
    </source>
</reference>
<dbReference type="Gene3D" id="3.90.215.10">
    <property type="entry name" value="Gamma Fibrinogen, chain A, domain 1"/>
    <property type="match status" value="1"/>
</dbReference>
<feature type="coiled-coil region" evidence="1">
    <location>
        <begin position="289"/>
        <end position="387"/>
    </location>
</feature>
<evidence type="ECO:0000256" key="1">
    <source>
        <dbReference type="SAM" id="Coils"/>
    </source>
</evidence>
<proteinExistence type="predicted"/>
<evidence type="ECO:0000313" key="4">
    <source>
        <dbReference type="EMBL" id="KAK0180599.1"/>
    </source>
</evidence>
<evidence type="ECO:0000313" key="5">
    <source>
        <dbReference type="Proteomes" id="UP001168972"/>
    </source>
</evidence>
<dbReference type="Proteomes" id="UP001168972">
    <property type="component" value="Unassembled WGS sequence"/>
</dbReference>
<evidence type="ECO:0000259" key="3">
    <source>
        <dbReference type="PROSITE" id="PS51406"/>
    </source>
</evidence>
<dbReference type="InterPro" id="IPR002181">
    <property type="entry name" value="Fibrinogen_a/b/g_C_dom"/>
</dbReference>
<dbReference type="GO" id="GO:0005615">
    <property type="term" value="C:extracellular space"/>
    <property type="evidence" value="ECO:0007669"/>
    <property type="project" value="TreeGrafter"/>
</dbReference>
<name>A0AA39G311_MICHY</name>
<dbReference type="InterPro" id="IPR050373">
    <property type="entry name" value="Fibrinogen_C-term_domain"/>
</dbReference>
<dbReference type="AlphaFoldDB" id="A0AA39G311"/>
<dbReference type="PANTHER" id="PTHR19143">
    <property type="entry name" value="FIBRINOGEN/TENASCIN/ANGIOPOEITIN"/>
    <property type="match status" value="1"/>
</dbReference>
<organism evidence="4 5">
    <name type="scientific">Microctonus hyperodae</name>
    <name type="common">Parasitoid wasp</name>
    <dbReference type="NCBI Taxonomy" id="165561"/>
    <lineage>
        <taxon>Eukaryota</taxon>
        <taxon>Metazoa</taxon>
        <taxon>Ecdysozoa</taxon>
        <taxon>Arthropoda</taxon>
        <taxon>Hexapoda</taxon>
        <taxon>Insecta</taxon>
        <taxon>Pterygota</taxon>
        <taxon>Neoptera</taxon>
        <taxon>Endopterygota</taxon>
        <taxon>Hymenoptera</taxon>
        <taxon>Apocrita</taxon>
        <taxon>Ichneumonoidea</taxon>
        <taxon>Braconidae</taxon>
        <taxon>Euphorinae</taxon>
        <taxon>Microctonus</taxon>
    </lineage>
</organism>
<feature type="signal peptide" evidence="2">
    <location>
        <begin position="1"/>
        <end position="19"/>
    </location>
</feature>
<dbReference type="CDD" id="cd00087">
    <property type="entry name" value="FReD"/>
    <property type="match status" value="1"/>
</dbReference>
<evidence type="ECO:0000256" key="2">
    <source>
        <dbReference type="SAM" id="SignalP"/>
    </source>
</evidence>
<sequence>MQYLKWLVLIYVVSALCNAEQLSGEFANTLKLLSEQVKALLDRRQEDYNALEESLKQSMEKNTEFTILRNEVKQLRKEVTILRGGSGNEAKNERLRVKWLGSAVTELKSELAEVLRTQNASEELAQRARMESELALLRGDVAQVGRGIRDLGGRLTRIEAILGTIRVDITAVKERAGQLTRSCADVTSQLSAVQIEMKSLKGDSMIEHNNHQLVKNEIRFLNDNDDEEKLIIRNKRTKVTRHNLSRSYSTRCINERLLSLERKISVIARKRGMIEHRVIYETNPDFITNEILENLKDELSERLQNISNQVNAAEKQFDDLAITTFQSIGELATKVTISQSEMKRESARLDINAARKNAELSLTREELSNLRRTVQALSVSASKLQEKSDIQQDIITKLDKQLKDLINIDINRSLDKAINITYELEHVEDQYRLIVDALPGNCDARDGLTLLGAGQGTPLLVSCHGGWIIVAQRVNGIVDFDRTWSEYASGFGSPLNEFWVGNEALHRLTRDNCTRLRIDLTDIYGTKWRAEYDYFNVQSEDTGYRLHVGGYSGNATDAFSYQNGMAFSAKDRDMDISTADCAANYHGGWWFSHCQHANLNARYSLGLTWYQSNNNEWMAVGASTMSIQRKENCLRS</sequence>
<dbReference type="InterPro" id="IPR014716">
    <property type="entry name" value="Fibrinogen_a/b/g_C_1"/>
</dbReference>
<keyword evidence="2" id="KW-0732">Signal</keyword>
<keyword evidence="5" id="KW-1185">Reference proteome</keyword>
<feature type="chain" id="PRO_5041335780" description="Fibrinogen C-terminal domain-containing protein" evidence="2">
    <location>
        <begin position="20"/>
        <end position="636"/>
    </location>
</feature>